<dbReference type="RefSeq" id="WP_015794435.1">
    <property type="nucleotide sequence ID" value="NC_013131.1"/>
</dbReference>
<evidence type="ECO:0000313" key="7">
    <source>
        <dbReference type="Proteomes" id="UP000000851"/>
    </source>
</evidence>
<dbReference type="SUPFAM" id="SSF46689">
    <property type="entry name" value="Homeodomain-like"/>
    <property type="match status" value="1"/>
</dbReference>
<evidence type="ECO:0000259" key="5">
    <source>
        <dbReference type="PROSITE" id="PS50977"/>
    </source>
</evidence>
<keyword evidence="1" id="KW-0805">Transcription regulation</keyword>
<dbReference type="Pfam" id="PF00440">
    <property type="entry name" value="TetR_N"/>
    <property type="match status" value="1"/>
</dbReference>
<dbReference type="InterPro" id="IPR036271">
    <property type="entry name" value="Tet_transcr_reg_TetR-rel_C_sf"/>
</dbReference>
<dbReference type="Gene3D" id="1.10.357.10">
    <property type="entry name" value="Tetracycline Repressor, domain 2"/>
    <property type="match status" value="1"/>
</dbReference>
<keyword evidence="3" id="KW-0804">Transcription</keyword>
<feature type="DNA-binding region" description="H-T-H motif" evidence="4">
    <location>
        <begin position="40"/>
        <end position="59"/>
    </location>
</feature>
<dbReference type="SUPFAM" id="SSF48498">
    <property type="entry name" value="Tetracyclin repressor-like, C-terminal domain"/>
    <property type="match status" value="1"/>
</dbReference>
<dbReference type="EMBL" id="CP001700">
    <property type="protein sequence ID" value="ACU74706.1"/>
    <property type="molecule type" value="Genomic_DNA"/>
</dbReference>
<evidence type="ECO:0000256" key="2">
    <source>
        <dbReference type="ARBA" id="ARBA00023125"/>
    </source>
</evidence>
<dbReference type="Pfam" id="PF21597">
    <property type="entry name" value="TetR_C_43"/>
    <property type="match status" value="1"/>
</dbReference>
<sequence>MEHVPKIWSDTLADHRDSVREAIIEAAAAQVAEHGLTGVSMSGIAQAGGIGRATLYKYFPDVASILAAWHDRQIVAHMAELMAAAARAEEADRLEVVLSAYARGSRRDREGHHGAAIAAALHASPQVHQARHALEHYISTLIAEAAERGEVRTDVPAGELAVFCVNALNGAGQLSKPAVERLVAVTLAGLRP</sequence>
<name>C7QDT2_CATAD</name>
<dbReference type="InParanoid" id="C7QDT2"/>
<keyword evidence="7" id="KW-1185">Reference proteome</keyword>
<dbReference type="GO" id="GO:0003700">
    <property type="term" value="F:DNA-binding transcription factor activity"/>
    <property type="evidence" value="ECO:0007669"/>
    <property type="project" value="TreeGrafter"/>
</dbReference>
<dbReference type="HOGENOM" id="CLU_1432189_0_0_11"/>
<dbReference type="PANTHER" id="PTHR30055:SF234">
    <property type="entry name" value="HTH-TYPE TRANSCRIPTIONAL REGULATOR BETI"/>
    <property type="match status" value="1"/>
</dbReference>
<dbReference type="InterPro" id="IPR001647">
    <property type="entry name" value="HTH_TetR"/>
</dbReference>
<evidence type="ECO:0000256" key="4">
    <source>
        <dbReference type="PROSITE-ProRule" id="PRU00335"/>
    </source>
</evidence>
<dbReference type="InterPro" id="IPR050109">
    <property type="entry name" value="HTH-type_TetR-like_transc_reg"/>
</dbReference>
<dbReference type="KEGG" id="cai:Caci_5848"/>
<feature type="domain" description="HTH tetR-type" evidence="5">
    <location>
        <begin position="17"/>
        <end position="77"/>
    </location>
</feature>
<accession>C7QDT2</accession>
<gene>
    <name evidence="6" type="ordered locus">Caci_5848</name>
</gene>
<keyword evidence="2 4" id="KW-0238">DNA-binding</keyword>
<dbReference type="eggNOG" id="COG1309">
    <property type="taxonomic scope" value="Bacteria"/>
</dbReference>
<dbReference type="STRING" id="479433.Caci_5848"/>
<dbReference type="Proteomes" id="UP000000851">
    <property type="component" value="Chromosome"/>
</dbReference>
<evidence type="ECO:0000256" key="3">
    <source>
        <dbReference type="ARBA" id="ARBA00023163"/>
    </source>
</evidence>
<protein>
    <submittedName>
        <fullName evidence="6">Transcriptional regulator, TetR family</fullName>
    </submittedName>
</protein>
<dbReference type="PANTHER" id="PTHR30055">
    <property type="entry name" value="HTH-TYPE TRANSCRIPTIONAL REGULATOR RUTR"/>
    <property type="match status" value="1"/>
</dbReference>
<dbReference type="AlphaFoldDB" id="C7QDT2"/>
<proteinExistence type="predicted"/>
<dbReference type="PROSITE" id="PS50977">
    <property type="entry name" value="HTH_TETR_2"/>
    <property type="match status" value="1"/>
</dbReference>
<organism evidence="6 7">
    <name type="scientific">Catenulispora acidiphila (strain DSM 44928 / JCM 14897 / NBRC 102108 / NRRL B-24433 / ID139908)</name>
    <dbReference type="NCBI Taxonomy" id="479433"/>
    <lineage>
        <taxon>Bacteria</taxon>
        <taxon>Bacillati</taxon>
        <taxon>Actinomycetota</taxon>
        <taxon>Actinomycetes</taxon>
        <taxon>Catenulisporales</taxon>
        <taxon>Catenulisporaceae</taxon>
        <taxon>Catenulispora</taxon>
    </lineage>
</organism>
<reference evidence="6 7" key="1">
    <citation type="journal article" date="2009" name="Stand. Genomic Sci.">
        <title>Complete genome sequence of Catenulispora acidiphila type strain (ID 139908).</title>
        <authorList>
            <person name="Copeland A."/>
            <person name="Lapidus A."/>
            <person name="Glavina Del Rio T."/>
            <person name="Nolan M."/>
            <person name="Lucas S."/>
            <person name="Chen F."/>
            <person name="Tice H."/>
            <person name="Cheng J.F."/>
            <person name="Bruce D."/>
            <person name="Goodwin L."/>
            <person name="Pitluck S."/>
            <person name="Mikhailova N."/>
            <person name="Pati A."/>
            <person name="Ivanova N."/>
            <person name="Mavromatis K."/>
            <person name="Chen A."/>
            <person name="Palaniappan K."/>
            <person name="Chain P."/>
            <person name="Land M."/>
            <person name="Hauser L."/>
            <person name="Chang Y.J."/>
            <person name="Jeffries C.D."/>
            <person name="Chertkov O."/>
            <person name="Brettin T."/>
            <person name="Detter J.C."/>
            <person name="Han C."/>
            <person name="Ali Z."/>
            <person name="Tindall B.J."/>
            <person name="Goker M."/>
            <person name="Bristow J."/>
            <person name="Eisen J.A."/>
            <person name="Markowitz V."/>
            <person name="Hugenholtz P."/>
            <person name="Kyrpides N.C."/>
            <person name="Klenk H.P."/>
        </authorList>
    </citation>
    <scope>NUCLEOTIDE SEQUENCE [LARGE SCALE GENOMIC DNA]</scope>
    <source>
        <strain evidence="7">DSM 44928 / JCM 14897 / NBRC 102108 / NRRL B-24433 / ID139908</strain>
    </source>
</reference>
<dbReference type="PRINTS" id="PR00455">
    <property type="entry name" value="HTHTETR"/>
</dbReference>
<dbReference type="GO" id="GO:0000976">
    <property type="term" value="F:transcription cis-regulatory region binding"/>
    <property type="evidence" value="ECO:0007669"/>
    <property type="project" value="TreeGrafter"/>
</dbReference>
<dbReference type="InterPro" id="IPR009057">
    <property type="entry name" value="Homeodomain-like_sf"/>
</dbReference>
<dbReference type="InterPro" id="IPR049445">
    <property type="entry name" value="TetR_SbtR-like_C"/>
</dbReference>
<evidence type="ECO:0000313" key="6">
    <source>
        <dbReference type="EMBL" id="ACU74706.1"/>
    </source>
</evidence>
<evidence type="ECO:0000256" key="1">
    <source>
        <dbReference type="ARBA" id="ARBA00023015"/>
    </source>
</evidence>